<dbReference type="PANTHER" id="PTHR44757:SF2">
    <property type="entry name" value="BIOFILM ARCHITECTURE MAINTENANCE PROTEIN MBAA"/>
    <property type="match status" value="1"/>
</dbReference>
<dbReference type="SUPFAM" id="SSF141868">
    <property type="entry name" value="EAL domain-like"/>
    <property type="match status" value="1"/>
</dbReference>
<dbReference type="CDD" id="cd01948">
    <property type="entry name" value="EAL"/>
    <property type="match status" value="1"/>
</dbReference>
<dbReference type="InterPro" id="IPR035919">
    <property type="entry name" value="EAL_sf"/>
</dbReference>
<dbReference type="Gene3D" id="3.30.450.20">
    <property type="entry name" value="PAS domain"/>
    <property type="match status" value="1"/>
</dbReference>
<dbReference type="PROSITE" id="PS50887">
    <property type="entry name" value="GGDEF"/>
    <property type="match status" value="1"/>
</dbReference>
<evidence type="ECO:0000313" key="3">
    <source>
        <dbReference type="EMBL" id="MFC4556926.1"/>
    </source>
</evidence>
<dbReference type="EMBL" id="JBHSFU010000003">
    <property type="protein sequence ID" value="MFC4556926.1"/>
    <property type="molecule type" value="Genomic_DNA"/>
</dbReference>
<dbReference type="InterPro" id="IPR001633">
    <property type="entry name" value="EAL_dom"/>
</dbReference>
<dbReference type="Pfam" id="PF00990">
    <property type="entry name" value="GGDEF"/>
    <property type="match status" value="1"/>
</dbReference>
<dbReference type="InterPro" id="IPR035965">
    <property type="entry name" value="PAS-like_dom_sf"/>
</dbReference>
<evidence type="ECO:0000259" key="1">
    <source>
        <dbReference type="PROSITE" id="PS50883"/>
    </source>
</evidence>
<dbReference type="SUPFAM" id="SSF55073">
    <property type="entry name" value="Nucleotide cyclase"/>
    <property type="match status" value="1"/>
</dbReference>
<dbReference type="RefSeq" id="WP_390292865.1">
    <property type="nucleotide sequence ID" value="NZ_JBHSFU010000003.1"/>
</dbReference>
<dbReference type="Proteomes" id="UP001595989">
    <property type="component" value="Unassembled WGS sequence"/>
</dbReference>
<dbReference type="InterPro" id="IPR000160">
    <property type="entry name" value="GGDEF_dom"/>
</dbReference>
<dbReference type="Gene3D" id="3.30.70.270">
    <property type="match status" value="1"/>
</dbReference>
<evidence type="ECO:0000313" key="4">
    <source>
        <dbReference type="Proteomes" id="UP001595989"/>
    </source>
</evidence>
<dbReference type="NCBIfam" id="TIGR00229">
    <property type="entry name" value="sensory_box"/>
    <property type="match status" value="1"/>
</dbReference>
<sequence length="653" mass="74938">MSKEVILPMHYQVLTRLKEAILFVNQNGKIVNGNNAAYSLLMIDESSDRFVSDYIDFGLLVEQDDAHLIMEQKNRNGRLIEVKSIRAAGDIYCLIMNELNLHDKTNEVKKYINQLVQDNAEGMVIYDEEKIIDCDQAFANMFGYESIIEVKGRQFSQLLDSKSTEKLAKAVHSSPDKPYALTGVRKDGSLFYIEIMTHPYHHMGEIIRVAIAKDVTDRVENERRIEFMAFYDELTDLPNKNFFYKILQEAIVEAGKNDEKIAVYFIDLNYFKEINDTLGYAFGDKLLHACGERFKAFADTDTFIARMSGDEFLILKRNLKRKDEATSLARDLITQFEKPIKIEDYEVFTSLSIGISLFPENGTSPNDLVKHADSAMYVIKEKHHNNYKVFEASISENFRAMLTMENELRNALKEGQFELHYQPQKNLNSGKVVGMEALLRWNHPVKSYIPPEEFISLAEKTGLIIDIGDWVLREACRQNKAWQDQGYQPIIVSVNLSAKQFNQKGLVEKVESVLNETGLDPGYLELEITESMAMANEEYILETMQRLRTLGVQVSIDDFGTGYSSLKYLSMFPITKLKIDKIFMNENQKQNQAIVKSIIHMSHSLNMKVIAEGVETIEQLNFLQGEKCDEMQGFYFSKPLPPEKLTRIFKPVG</sequence>
<dbReference type="Pfam" id="PF13426">
    <property type="entry name" value="PAS_9"/>
    <property type="match status" value="1"/>
</dbReference>
<dbReference type="NCBIfam" id="TIGR00254">
    <property type="entry name" value="GGDEF"/>
    <property type="match status" value="1"/>
</dbReference>
<reference evidence="4" key="1">
    <citation type="journal article" date="2019" name="Int. J. Syst. Evol. Microbiol.">
        <title>The Global Catalogue of Microorganisms (GCM) 10K type strain sequencing project: providing services to taxonomists for standard genome sequencing and annotation.</title>
        <authorList>
            <consortium name="The Broad Institute Genomics Platform"/>
            <consortium name="The Broad Institute Genome Sequencing Center for Infectious Disease"/>
            <person name="Wu L."/>
            <person name="Ma J."/>
        </authorList>
    </citation>
    <scope>NUCLEOTIDE SEQUENCE [LARGE SCALE GENOMIC DNA]</scope>
    <source>
        <strain evidence="4">CGMCC 4.7426</strain>
    </source>
</reference>
<dbReference type="SMART" id="SM00052">
    <property type="entry name" value="EAL"/>
    <property type="match status" value="1"/>
</dbReference>
<accession>A0ABV9DEX5</accession>
<dbReference type="SMART" id="SM00267">
    <property type="entry name" value="GGDEF"/>
    <property type="match status" value="1"/>
</dbReference>
<dbReference type="SUPFAM" id="SSF55785">
    <property type="entry name" value="PYP-like sensor domain (PAS domain)"/>
    <property type="match status" value="1"/>
</dbReference>
<comment type="caution">
    <text evidence="3">The sequence shown here is derived from an EMBL/GenBank/DDBJ whole genome shotgun (WGS) entry which is preliminary data.</text>
</comment>
<dbReference type="InterPro" id="IPR029787">
    <property type="entry name" value="Nucleotide_cyclase"/>
</dbReference>
<dbReference type="PANTHER" id="PTHR44757">
    <property type="entry name" value="DIGUANYLATE CYCLASE DGCP"/>
    <property type="match status" value="1"/>
</dbReference>
<dbReference type="PROSITE" id="PS50883">
    <property type="entry name" value="EAL"/>
    <property type="match status" value="1"/>
</dbReference>
<evidence type="ECO:0000259" key="2">
    <source>
        <dbReference type="PROSITE" id="PS50887"/>
    </source>
</evidence>
<feature type="domain" description="EAL" evidence="1">
    <location>
        <begin position="401"/>
        <end position="653"/>
    </location>
</feature>
<dbReference type="InterPro" id="IPR000014">
    <property type="entry name" value="PAS"/>
</dbReference>
<name>A0ABV9DEX5_9BACI</name>
<dbReference type="Gene3D" id="3.20.20.450">
    <property type="entry name" value="EAL domain"/>
    <property type="match status" value="1"/>
</dbReference>
<dbReference type="Pfam" id="PF00563">
    <property type="entry name" value="EAL"/>
    <property type="match status" value="1"/>
</dbReference>
<gene>
    <name evidence="3" type="ORF">ACFO3D_01730</name>
</gene>
<proteinExistence type="predicted"/>
<dbReference type="InterPro" id="IPR052155">
    <property type="entry name" value="Biofilm_reg_signaling"/>
</dbReference>
<protein>
    <submittedName>
        <fullName evidence="3">EAL domain-containing protein</fullName>
    </submittedName>
</protein>
<dbReference type="CDD" id="cd00130">
    <property type="entry name" value="PAS"/>
    <property type="match status" value="1"/>
</dbReference>
<dbReference type="InterPro" id="IPR043128">
    <property type="entry name" value="Rev_trsase/Diguanyl_cyclase"/>
</dbReference>
<feature type="domain" description="GGDEF" evidence="2">
    <location>
        <begin position="259"/>
        <end position="392"/>
    </location>
</feature>
<dbReference type="CDD" id="cd01949">
    <property type="entry name" value="GGDEF"/>
    <property type="match status" value="1"/>
</dbReference>
<keyword evidence="4" id="KW-1185">Reference proteome</keyword>
<organism evidence="3 4">
    <name type="scientific">Virgibacillus kekensis</name>
    <dbReference type="NCBI Taxonomy" id="202261"/>
    <lineage>
        <taxon>Bacteria</taxon>
        <taxon>Bacillati</taxon>
        <taxon>Bacillota</taxon>
        <taxon>Bacilli</taxon>
        <taxon>Bacillales</taxon>
        <taxon>Bacillaceae</taxon>
        <taxon>Virgibacillus</taxon>
    </lineage>
</organism>